<protein>
    <submittedName>
        <fullName evidence="9">Zinc transporter ZIP13 homolog</fullName>
    </submittedName>
</protein>
<evidence type="ECO:0000256" key="3">
    <source>
        <dbReference type="ARBA" id="ARBA00022989"/>
    </source>
</evidence>
<comment type="subcellular location">
    <subcellularLocation>
        <location evidence="1">Membrane</location>
        <topology evidence="1">Multi-pass membrane protein</topology>
    </subcellularLocation>
</comment>
<feature type="compositionally biased region" description="Acidic residues" evidence="6">
    <location>
        <begin position="152"/>
        <end position="169"/>
    </location>
</feature>
<dbReference type="InParanoid" id="A0A6J0C2N8"/>
<feature type="transmembrane region" description="Helical" evidence="7">
    <location>
        <begin position="46"/>
        <end position="69"/>
    </location>
</feature>
<dbReference type="KEGG" id="nlo:107224996"/>
<dbReference type="PANTHER" id="PTHR16950:SF16">
    <property type="entry name" value="ZINC TRANSPORTER ZIP13"/>
    <property type="match status" value="1"/>
</dbReference>
<feature type="transmembrane region" description="Helical" evidence="7">
    <location>
        <begin position="388"/>
        <end position="409"/>
    </location>
</feature>
<accession>A0A6J0C2N8</accession>
<feature type="transmembrane region" description="Helical" evidence="7">
    <location>
        <begin position="449"/>
        <end position="465"/>
    </location>
</feature>
<dbReference type="Proteomes" id="UP000829291">
    <property type="component" value="Chromosome 1"/>
</dbReference>
<evidence type="ECO:0000256" key="7">
    <source>
        <dbReference type="SAM" id="Phobius"/>
    </source>
</evidence>
<keyword evidence="4 7" id="KW-0472">Membrane</keyword>
<evidence type="ECO:0000256" key="2">
    <source>
        <dbReference type="ARBA" id="ARBA00022692"/>
    </source>
</evidence>
<dbReference type="GO" id="GO:0006882">
    <property type="term" value="P:intracellular zinc ion homeostasis"/>
    <property type="evidence" value="ECO:0007669"/>
    <property type="project" value="TreeGrafter"/>
</dbReference>
<dbReference type="PANTHER" id="PTHR16950">
    <property type="entry name" value="ZINC TRANSPORTER SLC39A7 HISTIDINE-RICH MEMBRANE PROTEIN KE4"/>
    <property type="match status" value="1"/>
</dbReference>
<dbReference type="OrthoDB" id="200954at2759"/>
<evidence type="ECO:0000313" key="8">
    <source>
        <dbReference type="Proteomes" id="UP000829291"/>
    </source>
</evidence>
<feature type="region of interest" description="Disordered" evidence="6">
    <location>
        <begin position="149"/>
        <end position="169"/>
    </location>
</feature>
<dbReference type="AlphaFoldDB" id="A0A6J0C2N8"/>
<comment type="similarity">
    <text evidence="5">Belongs to the ZIP transporter (TC 2.A.5) family. KE4/Catsup subfamily.</text>
</comment>
<sequence length="467" mass="50217">MATLGGNMATMCAENCTDGGILYELMSEEIWAPWNAALSYFEYQPWFFSLLGSLMVGLSGIFPLLVIPIDHGVDLKHGESSGTLNVLLSFAVGGLLGDVFLHLLPEAWANKALNQWSKEGHASMACGLWVLAGFLVFVIAEKIFGGLAHNGDDEEDEEEEEEDEDEVDVDVDDSMRLSESINAAKIRQLEFLNNNNFQKELENNNCLMSNGNVKNGCVRLSAQMINGIPKDIFSLNGGCCNTSNSCKNDLNAKLSNGFISNLSDHANSVKDSAELKNGVVTKGSNGYVKMIGEPMKITKNSSREIIAAKKIAKKEKAKHISGYLNLLANSIDNFTHGLAVGGAFLVSFRLGALTTLAILVHEIPHEVGDFAILLRSGFNRWDAAKAQLLTAGGGIFGALVAVLCSGGGVEARTSWILPFTAGGFLHIGLVTVLPELLQETNPKESLKQLAALLLGITLMAFMTAICD</sequence>
<dbReference type="GO" id="GO:0016020">
    <property type="term" value="C:membrane"/>
    <property type="evidence" value="ECO:0007669"/>
    <property type="project" value="UniProtKB-SubCell"/>
</dbReference>
<evidence type="ECO:0000256" key="6">
    <source>
        <dbReference type="SAM" id="MobiDB-lite"/>
    </source>
</evidence>
<dbReference type="FunCoup" id="A0A6J0C2N8">
    <property type="interactions" value="976"/>
</dbReference>
<feature type="transmembrane region" description="Helical" evidence="7">
    <location>
        <begin position="81"/>
        <end position="101"/>
    </location>
</feature>
<dbReference type="GeneID" id="107224996"/>
<dbReference type="GO" id="GO:0005385">
    <property type="term" value="F:zinc ion transmembrane transporter activity"/>
    <property type="evidence" value="ECO:0007669"/>
    <property type="project" value="TreeGrafter"/>
</dbReference>
<feature type="transmembrane region" description="Helical" evidence="7">
    <location>
        <begin position="415"/>
        <end position="437"/>
    </location>
</feature>
<gene>
    <name evidence="9" type="primary">LOC107224996</name>
</gene>
<reference evidence="9" key="1">
    <citation type="submission" date="2025-08" db="UniProtKB">
        <authorList>
            <consortium name="RefSeq"/>
        </authorList>
    </citation>
    <scope>IDENTIFICATION</scope>
    <source>
        <tissue evidence="9">Thorax and Abdomen</tissue>
    </source>
</reference>
<evidence type="ECO:0000256" key="4">
    <source>
        <dbReference type="ARBA" id="ARBA00023136"/>
    </source>
</evidence>
<keyword evidence="3 7" id="KW-1133">Transmembrane helix</keyword>
<evidence type="ECO:0000256" key="5">
    <source>
        <dbReference type="ARBA" id="ARBA00038485"/>
    </source>
</evidence>
<keyword evidence="8" id="KW-1185">Reference proteome</keyword>
<organism evidence="9">
    <name type="scientific">Neodiprion lecontei</name>
    <name type="common">Redheaded pine sawfly</name>
    <dbReference type="NCBI Taxonomy" id="441921"/>
    <lineage>
        <taxon>Eukaryota</taxon>
        <taxon>Metazoa</taxon>
        <taxon>Ecdysozoa</taxon>
        <taxon>Arthropoda</taxon>
        <taxon>Hexapoda</taxon>
        <taxon>Insecta</taxon>
        <taxon>Pterygota</taxon>
        <taxon>Neoptera</taxon>
        <taxon>Endopterygota</taxon>
        <taxon>Hymenoptera</taxon>
        <taxon>Tenthredinoidea</taxon>
        <taxon>Diprionidae</taxon>
        <taxon>Diprioninae</taxon>
        <taxon>Neodiprion</taxon>
    </lineage>
</organism>
<evidence type="ECO:0000313" key="9">
    <source>
        <dbReference type="RefSeq" id="XP_015520770.2"/>
    </source>
</evidence>
<name>A0A6J0C2N8_NEOLC</name>
<feature type="transmembrane region" description="Helical" evidence="7">
    <location>
        <begin position="121"/>
        <end position="140"/>
    </location>
</feature>
<dbReference type="RefSeq" id="XP_015520770.2">
    <property type="nucleotide sequence ID" value="XM_015665284.2"/>
</dbReference>
<dbReference type="Pfam" id="PF02535">
    <property type="entry name" value="Zip"/>
    <property type="match status" value="1"/>
</dbReference>
<proteinExistence type="inferred from homology"/>
<evidence type="ECO:0000256" key="1">
    <source>
        <dbReference type="ARBA" id="ARBA00004141"/>
    </source>
</evidence>
<dbReference type="InterPro" id="IPR003689">
    <property type="entry name" value="ZIP"/>
</dbReference>
<keyword evidence="2 7" id="KW-0812">Transmembrane</keyword>